<dbReference type="Pfam" id="PF00486">
    <property type="entry name" value="Trans_reg_C"/>
    <property type="match status" value="1"/>
</dbReference>
<dbReference type="PANTHER" id="PTHR48111:SF40">
    <property type="entry name" value="PHOSPHATE REGULON TRANSCRIPTIONAL REGULATORY PROTEIN PHOB"/>
    <property type="match status" value="1"/>
</dbReference>
<evidence type="ECO:0000259" key="11">
    <source>
        <dbReference type="PROSITE" id="PS51755"/>
    </source>
</evidence>
<dbReference type="Gene3D" id="6.10.250.690">
    <property type="match status" value="1"/>
</dbReference>
<evidence type="ECO:0000256" key="6">
    <source>
        <dbReference type="ARBA" id="ARBA00023163"/>
    </source>
</evidence>
<evidence type="ECO:0000256" key="3">
    <source>
        <dbReference type="ARBA" id="ARBA00023012"/>
    </source>
</evidence>
<evidence type="ECO:0000313" key="12">
    <source>
        <dbReference type="EMBL" id="MBC5658225.1"/>
    </source>
</evidence>
<dbReference type="GO" id="GO:0000976">
    <property type="term" value="F:transcription cis-regulatory region binding"/>
    <property type="evidence" value="ECO:0007669"/>
    <property type="project" value="TreeGrafter"/>
</dbReference>
<keyword evidence="5 9" id="KW-0238">DNA-binding</keyword>
<dbReference type="SMART" id="SM00448">
    <property type="entry name" value="REC"/>
    <property type="match status" value="1"/>
</dbReference>
<keyword evidence="13" id="KW-1185">Reference proteome</keyword>
<evidence type="ECO:0000256" key="4">
    <source>
        <dbReference type="ARBA" id="ARBA00023015"/>
    </source>
</evidence>
<dbReference type="GO" id="GO:0000156">
    <property type="term" value="F:phosphorelay response regulator activity"/>
    <property type="evidence" value="ECO:0007669"/>
    <property type="project" value="TreeGrafter"/>
</dbReference>
<dbReference type="Gene3D" id="3.40.50.2300">
    <property type="match status" value="1"/>
</dbReference>
<dbReference type="InterPro" id="IPR011006">
    <property type="entry name" value="CheY-like_superfamily"/>
</dbReference>
<dbReference type="GO" id="GO:0006355">
    <property type="term" value="P:regulation of DNA-templated transcription"/>
    <property type="evidence" value="ECO:0007669"/>
    <property type="project" value="InterPro"/>
</dbReference>
<proteinExistence type="predicted"/>
<keyword evidence="4" id="KW-0805">Transcription regulation</keyword>
<comment type="function">
    <text evidence="7">May play the central regulatory role in sporulation. It may be an element of the effector pathway responsible for the activation of sporulation genes in response to nutritional stress. Spo0A may act in concert with spo0H (a sigma factor) to control the expression of some genes that are critical to the sporulation process.</text>
</comment>
<protein>
    <recommendedName>
        <fullName evidence="1">Stage 0 sporulation protein A homolog</fullName>
    </recommendedName>
</protein>
<dbReference type="InterPro" id="IPR016032">
    <property type="entry name" value="Sig_transdc_resp-reg_C-effctor"/>
</dbReference>
<evidence type="ECO:0000256" key="7">
    <source>
        <dbReference type="ARBA" id="ARBA00024867"/>
    </source>
</evidence>
<dbReference type="RefSeq" id="WP_186872947.1">
    <property type="nucleotide sequence ID" value="NZ_JACOOR010000001.1"/>
</dbReference>
<dbReference type="EMBL" id="JACOOR010000001">
    <property type="protein sequence ID" value="MBC5658225.1"/>
    <property type="molecule type" value="Genomic_DNA"/>
</dbReference>
<evidence type="ECO:0000256" key="2">
    <source>
        <dbReference type="ARBA" id="ARBA00022553"/>
    </source>
</evidence>
<dbReference type="GO" id="GO:0032993">
    <property type="term" value="C:protein-DNA complex"/>
    <property type="evidence" value="ECO:0007669"/>
    <property type="project" value="TreeGrafter"/>
</dbReference>
<reference evidence="12" key="1">
    <citation type="submission" date="2020-08" db="EMBL/GenBank/DDBJ databases">
        <title>Genome public.</title>
        <authorList>
            <person name="Liu C."/>
            <person name="Sun Q."/>
        </authorList>
    </citation>
    <scope>NUCLEOTIDE SEQUENCE</scope>
    <source>
        <strain evidence="12">NSJ-68</strain>
    </source>
</reference>
<dbReference type="InterPro" id="IPR036388">
    <property type="entry name" value="WH-like_DNA-bd_sf"/>
</dbReference>
<feature type="modified residue" description="4-aspartylphosphate" evidence="8">
    <location>
        <position position="54"/>
    </location>
</feature>
<feature type="domain" description="Response regulatory" evidence="10">
    <location>
        <begin position="5"/>
        <end position="121"/>
    </location>
</feature>
<keyword evidence="2 8" id="KW-0597">Phosphoprotein</keyword>
<gene>
    <name evidence="12" type="ORF">H8S44_00285</name>
</gene>
<sequence length="232" mass="26659">MAKKVILTIDDEEHILDLLEYNLEKNGYEVLRAETGEKGLAILKTMQVDLVLLDYMLPGMDGIEVLKNLRADKNLSAMPVIMLTAKGEEIDKVLGLEMGADDYISKPFGIRELLARVKALLRRSSLEKIESEPEDKITAGDLIINNTSREVYMEGKPVFLSLKEFELLYLLASHRNRVFTREQLLELIWGYEYSGETRTVDVHVRNLRKKIEKDPDHPQYIQTVRGMGYKFV</sequence>
<feature type="domain" description="OmpR/PhoB-type" evidence="11">
    <location>
        <begin position="134"/>
        <end position="232"/>
    </location>
</feature>
<dbReference type="Pfam" id="PF00072">
    <property type="entry name" value="Response_reg"/>
    <property type="match status" value="1"/>
</dbReference>
<evidence type="ECO:0000256" key="5">
    <source>
        <dbReference type="ARBA" id="ARBA00023125"/>
    </source>
</evidence>
<dbReference type="SUPFAM" id="SSF46894">
    <property type="entry name" value="C-terminal effector domain of the bipartite response regulators"/>
    <property type="match status" value="1"/>
</dbReference>
<dbReference type="FunFam" id="1.10.10.10:FF:000018">
    <property type="entry name" value="DNA-binding response regulator ResD"/>
    <property type="match status" value="1"/>
</dbReference>
<dbReference type="PROSITE" id="PS51755">
    <property type="entry name" value="OMPR_PHOB"/>
    <property type="match status" value="1"/>
</dbReference>
<keyword evidence="6" id="KW-0804">Transcription</keyword>
<dbReference type="CDD" id="cd00383">
    <property type="entry name" value="trans_reg_C"/>
    <property type="match status" value="1"/>
</dbReference>
<name>A0A923RMA6_9FIRM</name>
<keyword evidence="3" id="KW-0902">Two-component regulatory system</keyword>
<dbReference type="PANTHER" id="PTHR48111">
    <property type="entry name" value="REGULATOR OF RPOS"/>
    <property type="match status" value="1"/>
</dbReference>
<dbReference type="GO" id="GO:0005829">
    <property type="term" value="C:cytosol"/>
    <property type="evidence" value="ECO:0007669"/>
    <property type="project" value="TreeGrafter"/>
</dbReference>
<evidence type="ECO:0000259" key="10">
    <source>
        <dbReference type="PROSITE" id="PS50110"/>
    </source>
</evidence>
<dbReference type="InterPro" id="IPR039420">
    <property type="entry name" value="WalR-like"/>
</dbReference>
<evidence type="ECO:0000256" key="8">
    <source>
        <dbReference type="PROSITE-ProRule" id="PRU00169"/>
    </source>
</evidence>
<evidence type="ECO:0000256" key="9">
    <source>
        <dbReference type="PROSITE-ProRule" id="PRU01091"/>
    </source>
</evidence>
<dbReference type="InterPro" id="IPR001789">
    <property type="entry name" value="Sig_transdc_resp-reg_receiver"/>
</dbReference>
<evidence type="ECO:0000256" key="1">
    <source>
        <dbReference type="ARBA" id="ARBA00018672"/>
    </source>
</evidence>
<dbReference type="AlphaFoldDB" id="A0A923RMA6"/>
<feature type="DNA-binding region" description="OmpR/PhoB-type" evidence="9">
    <location>
        <begin position="134"/>
        <end position="232"/>
    </location>
</feature>
<dbReference type="Gene3D" id="1.10.10.10">
    <property type="entry name" value="Winged helix-like DNA-binding domain superfamily/Winged helix DNA-binding domain"/>
    <property type="match status" value="1"/>
</dbReference>
<comment type="caution">
    <text evidence="12">The sequence shown here is derived from an EMBL/GenBank/DDBJ whole genome shotgun (WGS) entry which is preliminary data.</text>
</comment>
<dbReference type="FunFam" id="3.40.50.2300:FF:000001">
    <property type="entry name" value="DNA-binding response regulator PhoB"/>
    <property type="match status" value="1"/>
</dbReference>
<accession>A0A923RMA6</accession>
<dbReference type="SUPFAM" id="SSF52172">
    <property type="entry name" value="CheY-like"/>
    <property type="match status" value="1"/>
</dbReference>
<dbReference type="Proteomes" id="UP000649345">
    <property type="component" value="Unassembled WGS sequence"/>
</dbReference>
<dbReference type="PROSITE" id="PS50110">
    <property type="entry name" value="RESPONSE_REGULATORY"/>
    <property type="match status" value="1"/>
</dbReference>
<evidence type="ECO:0000313" key="13">
    <source>
        <dbReference type="Proteomes" id="UP000649345"/>
    </source>
</evidence>
<dbReference type="InterPro" id="IPR001867">
    <property type="entry name" value="OmpR/PhoB-type_DNA-bd"/>
</dbReference>
<dbReference type="SMART" id="SM00862">
    <property type="entry name" value="Trans_reg_C"/>
    <property type="match status" value="1"/>
</dbReference>
<organism evidence="12 13">
    <name type="scientific">Anaerosacchariphilus hominis</name>
    <dbReference type="NCBI Taxonomy" id="2763017"/>
    <lineage>
        <taxon>Bacteria</taxon>
        <taxon>Bacillati</taxon>
        <taxon>Bacillota</taxon>
        <taxon>Clostridia</taxon>
        <taxon>Lachnospirales</taxon>
        <taxon>Lachnospiraceae</taxon>
        <taxon>Anaerosacchariphilus</taxon>
    </lineage>
</organism>